<gene>
    <name evidence="12" type="ORF">ECPE_LOCUS7189</name>
</gene>
<accession>A0A183AJQ4</accession>
<evidence type="ECO:0000313" key="14">
    <source>
        <dbReference type="WBParaSite" id="ECPE_0000720501-mRNA-1"/>
    </source>
</evidence>
<evidence type="ECO:0000256" key="2">
    <source>
        <dbReference type="ARBA" id="ARBA00004922"/>
    </source>
</evidence>
<dbReference type="PANTHER" id="PTHR19297:SF191">
    <property type="entry name" value="PROTEIN XYLOSYLTRANSFERASE"/>
    <property type="match status" value="1"/>
</dbReference>
<evidence type="ECO:0000256" key="1">
    <source>
        <dbReference type="ARBA" id="ARBA00004606"/>
    </source>
</evidence>
<keyword evidence="4" id="KW-0808">Transferase</keyword>
<dbReference type="EMBL" id="UZAN01044269">
    <property type="protein sequence ID" value="VDP80407.1"/>
    <property type="molecule type" value="Genomic_DNA"/>
</dbReference>
<organism evidence="14">
    <name type="scientific">Echinostoma caproni</name>
    <dbReference type="NCBI Taxonomy" id="27848"/>
    <lineage>
        <taxon>Eukaryota</taxon>
        <taxon>Metazoa</taxon>
        <taxon>Spiralia</taxon>
        <taxon>Lophotrochozoa</taxon>
        <taxon>Platyhelminthes</taxon>
        <taxon>Trematoda</taxon>
        <taxon>Digenea</taxon>
        <taxon>Plagiorchiida</taxon>
        <taxon>Echinostomata</taxon>
        <taxon>Echinostomatoidea</taxon>
        <taxon>Echinostomatidae</taxon>
        <taxon>Echinostoma</taxon>
    </lineage>
</organism>
<dbReference type="GO" id="GO:0016020">
    <property type="term" value="C:membrane"/>
    <property type="evidence" value="ECO:0007669"/>
    <property type="project" value="UniProtKB-SubCell"/>
</dbReference>
<dbReference type="GO" id="GO:0008375">
    <property type="term" value="F:acetylglucosaminyltransferase activity"/>
    <property type="evidence" value="ECO:0007669"/>
    <property type="project" value="TreeGrafter"/>
</dbReference>
<evidence type="ECO:0000313" key="12">
    <source>
        <dbReference type="EMBL" id="VDP80407.1"/>
    </source>
</evidence>
<evidence type="ECO:0000256" key="7">
    <source>
        <dbReference type="ARBA" id="ARBA00022989"/>
    </source>
</evidence>
<keyword evidence="13" id="KW-1185">Reference proteome</keyword>
<comment type="similarity">
    <text evidence="10">Belongs to the glycosyltransferase 14 family.</text>
</comment>
<keyword evidence="7 11" id="KW-1133">Transmembrane helix</keyword>
<keyword evidence="5 11" id="KW-0812">Transmembrane</keyword>
<keyword evidence="9" id="KW-0325">Glycoprotein</keyword>
<evidence type="ECO:0000313" key="13">
    <source>
        <dbReference type="Proteomes" id="UP000272942"/>
    </source>
</evidence>
<dbReference type="AlphaFoldDB" id="A0A183AJQ4"/>
<evidence type="ECO:0000256" key="3">
    <source>
        <dbReference type="ARBA" id="ARBA00022676"/>
    </source>
</evidence>
<dbReference type="InterPro" id="IPR003406">
    <property type="entry name" value="Glyco_trans_14"/>
</dbReference>
<reference evidence="12 13" key="2">
    <citation type="submission" date="2018-11" db="EMBL/GenBank/DDBJ databases">
        <authorList>
            <consortium name="Pathogen Informatics"/>
        </authorList>
    </citation>
    <scope>NUCLEOTIDE SEQUENCE [LARGE SCALE GENOMIC DNA]</scope>
    <source>
        <strain evidence="12 13">Egypt</strain>
    </source>
</reference>
<evidence type="ECO:0000256" key="4">
    <source>
        <dbReference type="ARBA" id="ARBA00022679"/>
    </source>
</evidence>
<evidence type="ECO:0000256" key="10">
    <source>
        <dbReference type="ARBA" id="ARBA00038150"/>
    </source>
</evidence>
<dbReference type="OrthoDB" id="2019572at2759"/>
<evidence type="ECO:0000256" key="8">
    <source>
        <dbReference type="ARBA" id="ARBA00023136"/>
    </source>
</evidence>
<dbReference type="WBParaSite" id="ECPE_0000720501-mRNA-1">
    <property type="protein sequence ID" value="ECPE_0000720501-mRNA-1"/>
    <property type="gene ID" value="ECPE_0000720501"/>
</dbReference>
<keyword evidence="3" id="KW-0328">Glycosyltransferase</keyword>
<dbReference type="Pfam" id="PF02485">
    <property type="entry name" value="Branch"/>
    <property type="match status" value="1"/>
</dbReference>
<comment type="subcellular location">
    <subcellularLocation>
        <location evidence="1">Membrane</location>
        <topology evidence="1">Single-pass type II membrane protein</topology>
    </subcellularLocation>
</comment>
<dbReference type="PANTHER" id="PTHR19297">
    <property type="entry name" value="GLYCOSYLTRANSFERASE 14 FAMILY MEMBER"/>
    <property type="match status" value="1"/>
</dbReference>
<keyword evidence="8 11" id="KW-0472">Membrane</keyword>
<name>A0A183AJQ4_9TREM</name>
<proteinExistence type="inferred from homology"/>
<feature type="transmembrane region" description="Helical" evidence="11">
    <location>
        <begin position="20"/>
        <end position="39"/>
    </location>
</feature>
<evidence type="ECO:0000256" key="9">
    <source>
        <dbReference type="ARBA" id="ARBA00023180"/>
    </source>
</evidence>
<evidence type="ECO:0000256" key="6">
    <source>
        <dbReference type="ARBA" id="ARBA00022968"/>
    </source>
</evidence>
<keyword evidence="6" id="KW-0735">Signal-anchor</keyword>
<evidence type="ECO:0000256" key="11">
    <source>
        <dbReference type="SAM" id="Phobius"/>
    </source>
</evidence>
<evidence type="ECO:0000256" key="5">
    <source>
        <dbReference type="ARBA" id="ARBA00022692"/>
    </source>
</evidence>
<comment type="pathway">
    <text evidence="2">Protein modification; protein glycosylation.</text>
</comment>
<dbReference type="Proteomes" id="UP000272942">
    <property type="component" value="Unassembled WGS sequence"/>
</dbReference>
<sequence>MKGICHSHGSPMRQKRVKLVWVIAVTVTLTWILLIRSYLGQSKSVGFKFTWYTCETLLKGENVPELNVHAAFTSNQGQQTCDAITTFNGKIPWVSPDEEAYPIAFAIAVYENPEQFAHFLRLIYRPHNAYCVHIDRKSRSADVQQFEQIAQCFGPNIFLIPPDQRLDVAWGYFSVLETTLICARFLLWNQTIVPDWRYMLNANNKEFPLRTNWELVTALQALNGSNMVESVPCPDLYYRKPNHSYSFSVSPTYLEMDLSCSV</sequence>
<protein>
    <submittedName>
        <fullName evidence="14">Protein xylosyltransferase</fullName>
    </submittedName>
</protein>
<reference evidence="14" key="1">
    <citation type="submission" date="2016-06" db="UniProtKB">
        <authorList>
            <consortium name="WormBaseParasite"/>
        </authorList>
    </citation>
    <scope>IDENTIFICATION</scope>
</reference>